<gene>
    <name evidence="1" type="ORF">Harvfovirus42_8</name>
</gene>
<reference evidence="1" key="1">
    <citation type="submission" date="2018-10" db="EMBL/GenBank/DDBJ databases">
        <title>Hidden diversity of soil giant viruses.</title>
        <authorList>
            <person name="Schulz F."/>
            <person name="Alteio L."/>
            <person name="Goudeau D."/>
            <person name="Ryan E.M."/>
            <person name="Malmstrom R.R."/>
            <person name="Blanchard J."/>
            <person name="Woyke T."/>
        </authorList>
    </citation>
    <scope>NUCLEOTIDE SEQUENCE</scope>
    <source>
        <strain evidence="1">HAV1</strain>
    </source>
</reference>
<sequence>MKMNRLTLSEDDSFMILGCVAGENEYMGTLCKKKYETKVISKLVDDINNNTIGSYSVEVSYFHVKIVMIEPKEYQIQLINVLSKCAGISIFDNGYDIHIRIASITGDNFSSTFPVGDCDRFLREIFTDISVGIYKRYIVRIIDRQWAVLTVFYDRYDEKVVREFVVRYSYNNDGDCCVIL</sequence>
<dbReference type="EMBL" id="MK072284">
    <property type="protein sequence ID" value="AYV81578.1"/>
    <property type="molecule type" value="Genomic_DNA"/>
</dbReference>
<accession>A0A3G5A2Y1</accession>
<organism evidence="1">
    <name type="scientific">Harvfovirus sp</name>
    <dbReference type="NCBI Taxonomy" id="2487768"/>
    <lineage>
        <taxon>Viruses</taxon>
        <taxon>Varidnaviria</taxon>
        <taxon>Bamfordvirae</taxon>
        <taxon>Nucleocytoviricota</taxon>
        <taxon>Megaviricetes</taxon>
        <taxon>Imitervirales</taxon>
        <taxon>Mimiviridae</taxon>
        <taxon>Klosneuvirinae</taxon>
    </lineage>
</organism>
<name>A0A3G5A2Y1_9VIRU</name>
<proteinExistence type="predicted"/>
<evidence type="ECO:0000313" key="1">
    <source>
        <dbReference type="EMBL" id="AYV81578.1"/>
    </source>
</evidence>
<protein>
    <submittedName>
        <fullName evidence="1">Uncharacterized protein</fullName>
    </submittedName>
</protein>